<name>X1PWG2_9ZZZZ</name>
<reference evidence="2" key="1">
    <citation type="journal article" date="2014" name="Front. Microbiol.">
        <title>High frequency of phylogenetically diverse reductive dehalogenase-homologous genes in deep subseafloor sedimentary metagenomes.</title>
        <authorList>
            <person name="Kawai M."/>
            <person name="Futagami T."/>
            <person name="Toyoda A."/>
            <person name="Takaki Y."/>
            <person name="Nishi S."/>
            <person name="Hori S."/>
            <person name="Arai W."/>
            <person name="Tsubouchi T."/>
            <person name="Morono Y."/>
            <person name="Uchiyama I."/>
            <person name="Ito T."/>
            <person name="Fujiyama A."/>
            <person name="Inagaki F."/>
            <person name="Takami H."/>
        </authorList>
    </citation>
    <scope>NUCLEOTIDE SEQUENCE</scope>
    <source>
        <strain evidence="2">Expedition CK06-06</strain>
    </source>
</reference>
<evidence type="ECO:0000313" key="2">
    <source>
        <dbReference type="EMBL" id="GAI60243.1"/>
    </source>
</evidence>
<proteinExistence type="predicted"/>
<dbReference type="Pfam" id="PF04289">
    <property type="entry name" value="DUF447_N"/>
    <property type="match status" value="1"/>
</dbReference>
<gene>
    <name evidence="2" type="ORF">S12H4_07544</name>
</gene>
<dbReference type="EMBL" id="BARW01002795">
    <property type="protein sequence ID" value="GAI60243.1"/>
    <property type="molecule type" value="Genomic_DNA"/>
</dbReference>
<dbReference type="Gene3D" id="2.30.110.10">
    <property type="entry name" value="Electron Transport, Fmn-binding Protein, Chain A"/>
    <property type="match status" value="1"/>
</dbReference>
<dbReference type="InterPro" id="IPR012349">
    <property type="entry name" value="Split_barrel_FMN-bd"/>
</dbReference>
<sequence length="212" mass="24427">MSSTFQTNPKSIGLKEDYLYEVLATTFSINNNNIIPNTACMGIRLIDNSSIKLRPYPNTSTYKNLRSNKLITLNFVDDIFLYALASLKDFKRSKSIKIFPEEFYDYYKIKNKEIIKEVFKNHPSSEMVSLPYIKQAWAMLACVAMCEEQIVKEDDLGELKVIEFTLSIISCDKFKDSFKSFNRAENLALETIILATKLKVAEEKKDKALIQK</sequence>
<accession>X1PWG2</accession>
<dbReference type="SUPFAM" id="SSF50475">
    <property type="entry name" value="FMN-binding split barrel"/>
    <property type="match status" value="1"/>
</dbReference>
<dbReference type="AlphaFoldDB" id="X1PWG2"/>
<evidence type="ECO:0000259" key="1">
    <source>
        <dbReference type="Pfam" id="PF04289"/>
    </source>
</evidence>
<dbReference type="InterPro" id="IPR016733">
    <property type="entry name" value="UCP018747"/>
</dbReference>
<protein>
    <recommendedName>
        <fullName evidence="1">DUF447 domain-containing protein</fullName>
    </recommendedName>
</protein>
<dbReference type="PIRSF" id="PIRSF018747">
    <property type="entry name" value="UCP018747"/>
    <property type="match status" value="1"/>
</dbReference>
<comment type="caution">
    <text evidence="2">The sequence shown here is derived from an EMBL/GenBank/DDBJ whole genome shotgun (WGS) entry which is preliminary data.</text>
</comment>
<organism evidence="2">
    <name type="scientific">marine sediment metagenome</name>
    <dbReference type="NCBI Taxonomy" id="412755"/>
    <lineage>
        <taxon>unclassified sequences</taxon>
        <taxon>metagenomes</taxon>
        <taxon>ecological metagenomes</taxon>
    </lineage>
</organism>
<dbReference type="InterPro" id="IPR007386">
    <property type="entry name" value="DUF447_N"/>
</dbReference>
<feature type="domain" description="DUF447" evidence="1">
    <location>
        <begin position="20"/>
        <end position="97"/>
    </location>
</feature>